<reference evidence="2 3" key="1">
    <citation type="submission" date="2019-04" db="EMBL/GenBank/DDBJ databases">
        <authorList>
            <person name="Liu A."/>
        </authorList>
    </citation>
    <scope>NUCLEOTIDE SEQUENCE [LARGE SCALE GENOMIC DNA]</scope>
    <source>
        <strain evidence="2 3">RZ03</strain>
    </source>
</reference>
<dbReference type="GO" id="GO:0005509">
    <property type="term" value="F:calcium ion binding"/>
    <property type="evidence" value="ECO:0007669"/>
    <property type="project" value="InterPro"/>
</dbReference>
<dbReference type="InterPro" id="IPR037104">
    <property type="entry name" value="Annexin_sf"/>
</dbReference>
<dbReference type="AlphaFoldDB" id="A0A4S1E142"/>
<keyword evidence="1" id="KW-0472">Membrane</keyword>
<comment type="caution">
    <text evidence="2">The sequence shown here is derived from an EMBL/GenBank/DDBJ whole genome shotgun (WGS) entry which is preliminary data.</text>
</comment>
<dbReference type="GO" id="GO:0005544">
    <property type="term" value="F:calcium-dependent phospholipid binding"/>
    <property type="evidence" value="ECO:0007669"/>
    <property type="project" value="InterPro"/>
</dbReference>
<dbReference type="EMBL" id="SRSO01000006">
    <property type="protein sequence ID" value="TGV03638.1"/>
    <property type="molecule type" value="Genomic_DNA"/>
</dbReference>
<sequence length="164" mass="18578">MKATMIYKIAGSGVGLLLVGSTYFSLRKRKRDKIASALFKIIQTKMNPATNGLLSENAFDIHYLSKVLQKVNKEVLVLKTSTASKYADEINKAWGAWYQGGDDEDKVYGIFRKLKDKVQVSQVAKSYQDNHSKNLIDTLKDRFDAAEIKEVLKIVQQLPNYRTV</sequence>
<feature type="transmembrane region" description="Helical" evidence="1">
    <location>
        <begin position="6"/>
        <end position="26"/>
    </location>
</feature>
<keyword evidence="1" id="KW-0812">Transmembrane</keyword>
<keyword evidence="3" id="KW-1185">Reference proteome</keyword>
<evidence type="ECO:0000313" key="2">
    <source>
        <dbReference type="EMBL" id="TGV03638.1"/>
    </source>
</evidence>
<proteinExistence type="predicted"/>
<gene>
    <name evidence="2" type="ORF">EM932_06325</name>
</gene>
<protein>
    <recommendedName>
        <fullName evidence="4">Annexin</fullName>
    </recommendedName>
</protein>
<evidence type="ECO:0008006" key="4">
    <source>
        <dbReference type="Google" id="ProtNLM"/>
    </source>
</evidence>
<organism evidence="2 3">
    <name type="scientific">Flavivirga rizhaonensis</name>
    <dbReference type="NCBI Taxonomy" id="2559571"/>
    <lineage>
        <taxon>Bacteria</taxon>
        <taxon>Pseudomonadati</taxon>
        <taxon>Bacteroidota</taxon>
        <taxon>Flavobacteriia</taxon>
        <taxon>Flavobacteriales</taxon>
        <taxon>Flavobacteriaceae</taxon>
        <taxon>Flavivirga</taxon>
    </lineage>
</organism>
<accession>A0A4S1E142</accession>
<evidence type="ECO:0000256" key="1">
    <source>
        <dbReference type="SAM" id="Phobius"/>
    </source>
</evidence>
<dbReference type="Proteomes" id="UP000307602">
    <property type="component" value="Unassembled WGS sequence"/>
</dbReference>
<name>A0A4S1E142_9FLAO</name>
<evidence type="ECO:0000313" key="3">
    <source>
        <dbReference type="Proteomes" id="UP000307602"/>
    </source>
</evidence>
<dbReference type="OrthoDB" id="1163146at2"/>
<dbReference type="Gene3D" id="1.10.220.10">
    <property type="entry name" value="Annexin"/>
    <property type="match status" value="1"/>
</dbReference>
<dbReference type="RefSeq" id="WP_135876332.1">
    <property type="nucleotide sequence ID" value="NZ_SRSO01000006.1"/>
</dbReference>
<keyword evidence="1" id="KW-1133">Transmembrane helix</keyword>
<dbReference type="SUPFAM" id="SSF47874">
    <property type="entry name" value="Annexin"/>
    <property type="match status" value="1"/>
</dbReference>